<gene>
    <name evidence="2" type="ORF">PGTUg99_016675</name>
</gene>
<sequence>MAVTLNQLRRSPYNPPRRQSINPLNFNSAHPSCHHAELTTGLSAESFTSMGFSCQLHMSRGHQLAGNFSLKSEISSYWHLPPKMQESS</sequence>
<accession>A0A5B0R5Y8</accession>
<reference evidence="2 3" key="1">
    <citation type="submission" date="2019-05" db="EMBL/GenBank/DDBJ databases">
        <title>Emergence of the Ug99 lineage of the wheat stem rust pathogen through somatic hybridization.</title>
        <authorList>
            <person name="Li F."/>
            <person name="Upadhyaya N.M."/>
            <person name="Sperschneider J."/>
            <person name="Matny O."/>
            <person name="Nguyen-Phuc H."/>
            <person name="Mago R."/>
            <person name="Raley C."/>
            <person name="Miller M.E."/>
            <person name="Silverstein K.A.T."/>
            <person name="Henningsen E."/>
            <person name="Hirsch C.D."/>
            <person name="Visser B."/>
            <person name="Pretorius Z.A."/>
            <person name="Steffenson B.J."/>
            <person name="Schwessinger B."/>
            <person name="Dodds P.N."/>
            <person name="Figueroa M."/>
        </authorList>
    </citation>
    <scope>NUCLEOTIDE SEQUENCE [LARGE SCALE GENOMIC DNA]</scope>
    <source>
        <strain evidence="2 3">Ug99</strain>
    </source>
</reference>
<dbReference type="Proteomes" id="UP000325313">
    <property type="component" value="Unassembled WGS sequence"/>
</dbReference>
<protein>
    <submittedName>
        <fullName evidence="2">Uncharacterized protein</fullName>
    </submittedName>
</protein>
<comment type="caution">
    <text evidence="2">The sequence shown here is derived from an EMBL/GenBank/DDBJ whole genome shotgun (WGS) entry which is preliminary data.</text>
</comment>
<organism evidence="2 3">
    <name type="scientific">Puccinia graminis f. sp. tritici</name>
    <dbReference type="NCBI Taxonomy" id="56615"/>
    <lineage>
        <taxon>Eukaryota</taxon>
        <taxon>Fungi</taxon>
        <taxon>Dikarya</taxon>
        <taxon>Basidiomycota</taxon>
        <taxon>Pucciniomycotina</taxon>
        <taxon>Pucciniomycetes</taxon>
        <taxon>Pucciniales</taxon>
        <taxon>Pucciniaceae</taxon>
        <taxon>Puccinia</taxon>
    </lineage>
</organism>
<proteinExistence type="predicted"/>
<evidence type="ECO:0000313" key="3">
    <source>
        <dbReference type="Proteomes" id="UP000325313"/>
    </source>
</evidence>
<name>A0A5B0R5Y8_PUCGR</name>
<feature type="region of interest" description="Disordered" evidence="1">
    <location>
        <begin position="1"/>
        <end position="25"/>
    </location>
</feature>
<evidence type="ECO:0000256" key="1">
    <source>
        <dbReference type="SAM" id="MobiDB-lite"/>
    </source>
</evidence>
<evidence type="ECO:0000313" key="2">
    <source>
        <dbReference type="EMBL" id="KAA1121131.1"/>
    </source>
</evidence>
<dbReference type="AlphaFoldDB" id="A0A5B0R5Y8"/>
<dbReference type="EMBL" id="VDEP01000239">
    <property type="protein sequence ID" value="KAA1121131.1"/>
    <property type="molecule type" value="Genomic_DNA"/>
</dbReference>